<dbReference type="Pfam" id="PF01431">
    <property type="entry name" value="Peptidase_M13"/>
    <property type="match status" value="1"/>
</dbReference>
<comment type="similarity">
    <text evidence="2">Belongs to the peptidase M13 family.</text>
</comment>
<evidence type="ECO:0000256" key="2">
    <source>
        <dbReference type="ARBA" id="ARBA00007357"/>
    </source>
</evidence>
<dbReference type="Proteomes" id="UP000184032">
    <property type="component" value="Unassembled WGS sequence"/>
</dbReference>
<name>A0A1M5QCT8_9FIRM</name>
<evidence type="ECO:0000256" key="7">
    <source>
        <dbReference type="ARBA" id="ARBA00023049"/>
    </source>
</evidence>
<dbReference type="GO" id="GO:0004222">
    <property type="term" value="F:metalloendopeptidase activity"/>
    <property type="evidence" value="ECO:0007669"/>
    <property type="project" value="InterPro"/>
</dbReference>
<evidence type="ECO:0000256" key="6">
    <source>
        <dbReference type="ARBA" id="ARBA00022833"/>
    </source>
</evidence>
<evidence type="ECO:0000259" key="8">
    <source>
        <dbReference type="Pfam" id="PF01431"/>
    </source>
</evidence>
<evidence type="ECO:0000313" key="10">
    <source>
        <dbReference type="EMBL" id="SHH11333.1"/>
    </source>
</evidence>
<gene>
    <name evidence="10" type="ORF">SAMN02745245_00585</name>
</gene>
<evidence type="ECO:0000256" key="1">
    <source>
        <dbReference type="ARBA" id="ARBA00001947"/>
    </source>
</evidence>
<evidence type="ECO:0000313" key="11">
    <source>
        <dbReference type="Proteomes" id="UP000184032"/>
    </source>
</evidence>
<dbReference type="GO" id="GO:0046872">
    <property type="term" value="F:metal ion binding"/>
    <property type="evidence" value="ECO:0007669"/>
    <property type="project" value="UniProtKB-KW"/>
</dbReference>
<dbReference type="Gene3D" id="1.10.1380.10">
    <property type="entry name" value="Neutral endopeptidase , domain2"/>
    <property type="match status" value="1"/>
</dbReference>
<keyword evidence="3" id="KW-0645">Protease</keyword>
<dbReference type="STRING" id="1120995.SAMN02745245_00585"/>
<dbReference type="CDD" id="cd08662">
    <property type="entry name" value="M13"/>
    <property type="match status" value="1"/>
</dbReference>
<dbReference type="PRINTS" id="PR00786">
    <property type="entry name" value="NEPRILYSIN"/>
</dbReference>
<dbReference type="GO" id="GO:0016485">
    <property type="term" value="P:protein processing"/>
    <property type="evidence" value="ECO:0007669"/>
    <property type="project" value="TreeGrafter"/>
</dbReference>
<evidence type="ECO:0000256" key="3">
    <source>
        <dbReference type="ARBA" id="ARBA00022670"/>
    </source>
</evidence>
<dbReference type="InterPro" id="IPR024079">
    <property type="entry name" value="MetalloPept_cat_dom_sf"/>
</dbReference>
<organism evidence="10 11">
    <name type="scientific">Anaerosphaera aminiphila DSM 21120</name>
    <dbReference type="NCBI Taxonomy" id="1120995"/>
    <lineage>
        <taxon>Bacteria</taxon>
        <taxon>Bacillati</taxon>
        <taxon>Bacillota</taxon>
        <taxon>Tissierellia</taxon>
        <taxon>Tissierellales</taxon>
        <taxon>Peptoniphilaceae</taxon>
        <taxon>Anaerosphaera</taxon>
    </lineage>
</organism>
<feature type="domain" description="Peptidase M13 N-terminal" evidence="9">
    <location>
        <begin position="35"/>
        <end position="414"/>
    </location>
</feature>
<dbReference type="AlphaFoldDB" id="A0A1M5QCT8"/>
<dbReference type="SUPFAM" id="SSF55486">
    <property type="entry name" value="Metalloproteases ('zincins'), catalytic domain"/>
    <property type="match status" value="1"/>
</dbReference>
<proteinExistence type="inferred from homology"/>
<dbReference type="PANTHER" id="PTHR11733:SF167">
    <property type="entry name" value="FI17812P1-RELATED"/>
    <property type="match status" value="1"/>
</dbReference>
<reference evidence="10 11" key="1">
    <citation type="submission" date="2016-11" db="EMBL/GenBank/DDBJ databases">
        <authorList>
            <person name="Jaros S."/>
            <person name="Januszkiewicz K."/>
            <person name="Wedrychowicz H."/>
        </authorList>
    </citation>
    <scope>NUCLEOTIDE SEQUENCE [LARGE SCALE GENOMIC DNA]</scope>
    <source>
        <strain evidence="10 11">DSM 21120</strain>
    </source>
</reference>
<sequence>MYNKNKIKSIVIILALSILLVACGDKGIQKAEVRPQDDLYEAVNGQWMEKVEIPPTTTSVGVTEDIQDKIASTLKSDFDKMLEGKTKPESSDLKEFLKYYKLASDYERRNKDGEKPVLKRLSKIENLKSLDDLNKNYSEMLLDGYVLPTIISVDTDMEKSDTNSLYFGMPGLLKGEKSYYEETSKRGKEILDIYRKSFVEMIKLTGKSESDAKKIAEQAIEFDKLLSTYAKSSEESSNIDNSYNPISTKELLKDSENIDINNILLSTIGVVPEKVIVADLEYYRDLDKIISEENLDLIKSWMYILALEESTPYLSKNLENIASKAAMEVAGISEAEDPEFRAYSLAGEAFYDEIGQYYGKTYFGEEAKKDVETMVDELIKIYGKRIKNADWLTEETRNEAIKKLNSMTIQIGYPDYDNSKDEKLTVDENLSLYENTLNMSRENNKLLFSSYSEPVDRDKWITGAQEVNAFYMPTTNTITFPAGILQAPFYSIDQTPSQNYGGIGAIIGHEISHAFDPEGSKYDEKGNLNNWWTPEDYAAFKERTEAAVKQFDGIEYAGGKINGKLTITENVADTGGLIVALEAAKESKDANLEEFFENWAMSWRGKATPETEEIMLLTDTHAPGKLRTNIQVSNLEDFYKTFDVKKGDGMYIAPENRVVVW</sequence>
<dbReference type="OrthoDB" id="9775677at2"/>
<accession>A0A1M5QCT8</accession>
<dbReference type="Gene3D" id="3.40.390.10">
    <property type="entry name" value="Collagenase (Catalytic Domain)"/>
    <property type="match status" value="1"/>
</dbReference>
<dbReference type="PANTHER" id="PTHR11733">
    <property type="entry name" value="ZINC METALLOPROTEASE FAMILY M13 NEPRILYSIN-RELATED"/>
    <property type="match status" value="1"/>
</dbReference>
<dbReference type="InterPro" id="IPR018497">
    <property type="entry name" value="Peptidase_M13_C"/>
</dbReference>
<feature type="domain" description="Peptidase M13 C-terminal" evidence="8">
    <location>
        <begin position="468"/>
        <end position="658"/>
    </location>
</feature>
<evidence type="ECO:0000256" key="4">
    <source>
        <dbReference type="ARBA" id="ARBA00022723"/>
    </source>
</evidence>
<keyword evidence="5" id="KW-0378">Hydrolase</keyword>
<keyword evidence="4" id="KW-0479">Metal-binding</keyword>
<dbReference type="GO" id="GO:0005886">
    <property type="term" value="C:plasma membrane"/>
    <property type="evidence" value="ECO:0007669"/>
    <property type="project" value="TreeGrafter"/>
</dbReference>
<dbReference type="Pfam" id="PF05649">
    <property type="entry name" value="Peptidase_M13_N"/>
    <property type="match status" value="1"/>
</dbReference>
<evidence type="ECO:0000259" key="9">
    <source>
        <dbReference type="Pfam" id="PF05649"/>
    </source>
</evidence>
<keyword evidence="6" id="KW-0862">Zinc</keyword>
<dbReference type="InterPro" id="IPR000718">
    <property type="entry name" value="Peptidase_M13"/>
</dbReference>
<protein>
    <submittedName>
        <fullName evidence="10">Putative endopeptidase</fullName>
    </submittedName>
</protein>
<dbReference type="InterPro" id="IPR042089">
    <property type="entry name" value="Peptidase_M13_dom_2"/>
</dbReference>
<dbReference type="PROSITE" id="PS51885">
    <property type="entry name" value="NEPRILYSIN"/>
    <property type="match status" value="1"/>
</dbReference>
<dbReference type="RefSeq" id="WP_083529048.1">
    <property type="nucleotide sequence ID" value="NZ_FQXI01000002.1"/>
</dbReference>
<dbReference type="InterPro" id="IPR008753">
    <property type="entry name" value="Peptidase_M13_N"/>
</dbReference>
<keyword evidence="11" id="KW-1185">Reference proteome</keyword>
<comment type="cofactor">
    <cofactor evidence="1">
        <name>Zn(2+)</name>
        <dbReference type="ChEBI" id="CHEBI:29105"/>
    </cofactor>
</comment>
<dbReference type="PROSITE" id="PS51257">
    <property type="entry name" value="PROKAR_LIPOPROTEIN"/>
    <property type="match status" value="1"/>
</dbReference>
<keyword evidence="7" id="KW-0482">Metalloprotease</keyword>
<dbReference type="EMBL" id="FQXI01000002">
    <property type="protein sequence ID" value="SHH11333.1"/>
    <property type="molecule type" value="Genomic_DNA"/>
</dbReference>
<evidence type="ECO:0000256" key="5">
    <source>
        <dbReference type="ARBA" id="ARBA00022801"/>
    </source>
</evidence>